<evidence type="ECO:0000313" key="2">
    <source>
        <dbReference type="Proteomes" id="UP000276603"/>
    </source>
</evidence>
<gene>
    <name evidence="1" type="ORF">D7Z94_07250</name>
</gene>
<protein>
    <submittedName>
        <fullName evidence="1">Uncharacterized protein</fullName>
    </submittedName>
</protein>
<sequence>MDVMPIQGKRENISCILGKIEEAVAVSATLYLLMPDQKKKEYLWGQDRSGLWDGQWIGIAAKNWEFVCALLAVRPVFKIASTLHRHWV</sequence>
<dbReference type="Proteomes" id="UP000276603">
    <property type="component" value="Unassembled WGS sequence"/>
</dbReference>
<name>A0A3B0CB26_9FLAO</name>
<dbReference type="RefSeq" id="WP_147415847.1">
    <property type="nucleotide sequence ID" value="NZ_RBCJ01000002.1"/>
</dbReference>
<organism evidence="1 2">
    <name type="scientific">Ulvibacterium marinum</name>
    <dbReference type="NCBI Taxonomy" id="2419782"/>
    <lineage>
        <taxon>Bacteria</taxon>
        <taxon>Pseudomonadati</taxon>
        <taxon>Bacteroidota</taxon>
        <taxon>Flavobacteriia</taxon>
        <taxon>Flavobacteriales</taxon>
        <taxon>Flavobacteriaceae</taxon>
        <taxon>Ulvibacterium</taxon>
    </lineage>
</organism>
<accession>A0A3B0CB26</accession>
<dbReference type="EMBL" id="RBCJ01000002">
    <property type="protein sequence ID" value="RKN80757.1"/>
    <property type="molecule type" value="Genomic_DNA"/>
</dbReference>
<reference evidence="1 2" key="1">
    <citation type="submission" date="2018-10" db="EMBL/GenBank/DDBJ databases">
        <title>Ulvibacterium marinum gen. nov., sp. nov., a novel marine bacterium of the family Flavobacteriaceae, isolated from a culture of the green alga Ulva prolifera.</title>
        <authorList>
            <person name="Zhang Z."/>
        </authorList>
    </citation>
    <scope>NUCLEOTIDE SEQUENCE [LARGE SCALE GENOMIC DNA]</scope>
    <source>
        <strain evidence="1 2">CCMM003</strain>
    </source>
</reference>
<dbReference type="AlphaFoldDB" id="A0A3B0CB26"/>
<evidence type="ECO:0000313" key="1">
    <source>
        <dbReference type="EMBL" id="RKN80757.1"/>
    </source>
</evidence>
<comment type="caution">
    <text evidence="1">The sequence shown here is derived from an EMBL/GenBank/DDBJ whole genome shotgun (WGS) entry which is preliminary data.</text>
</comment>
<keyword evidence="2" id="KW-1185">Reference proteome</keyword>
<proteinExistence type="predicted"/>